<protein>
    <recommendedName>
        <fullName evidence="2">Kinesin motor domain-containing protein</fullName>
    </recommendedName>
</protein>
<name>A0A2N9J1B2_FAGSY</name>
<dbReference type="SUPFAM" id="SSF52540">
    <property type="entry name" value="P-loop containing nucleoside triphosphate hydrolases"/>
    <property type="match status" value="1"/>
</dbReference>
<proteinExistence type="predicted"/>
<accession>A0A2N9J1B2</accession>
<sequence>MGTSGLALEVKVIGGSKNTQELERLETVSENSRTCRSLILVFVRLRPLAKEEKEAGLPCCVRILNQQDVYMTEFANKNDYLRLKRLHGRHFTFDASFQTMLLNMSIIAYYREL</sequence>
<organism evidence="1">
    <name type="scientific">Fagus sylvatica</name>
    <name type="common">Beechnut</name>
    <dbReference type="NCBI Taxonomy" id="28930"/>
    <lineage>
        <taxon>Eukaryota</taxon>
        <taxon>Viridiplantae</taxon>
        <taxon>Streptophyta</taxon>
        <taxon>Embryophyta</taxon>
        <taxon>Tracheophyta</taxon>
        <taxon>Spermatophyta</taxon>
        <taxon>Magnoliopsida</taxon>
        <taxon>eudicotyledons</taxon>
        <taxon>Gunneridae</taxon>
        <taxon>Pentapetalae</taxon>
        <taxon>rosids</taxon>
        <taxon>fabids</taxon>
        <taxon>Fagales</taxon>
        <taxon>Fagaceae</taxon>
        <taxon>Fagus</taxon>
    </lineage>
</organism>
<dbReference type="InterPro" id="IPR036961">
    <property type="entry name" value="Kinesin_motor_dom_sf"/>
</dbReference>
<evidence type="ECO:0008006" key="2">
    <source>
        <dbReference type="Google" id="ProtNLM"/>
    </source>
</evidence>
<dbReference type="Gene3D" id="3.40.850.10">
    <property type="entry name" value="Kinesin motor domain"/>
    <property type="match status" value="1"/>
</dbReference>
<dbReference type="AlphaFoldDB" id="A0A2N9J1B2"/>
<reference evidence="1" key="1">
    <citation type="submission" date="2018-02" db="EMBL/GenBank/DDBJ databases">
        <authorList>
            <person name="Cohen D.B."/>
            <person name="Kent A.D."/>
        </authorList>
    </citation>
    <scope>NUCLEOTIDE SEQUENCE</scope>
</reference>
<evidence type="ECO:0000313" key="1">
    <source>
        <dbReference type="EMBL" id="SPD31336.1"/>
    </source>
</evidence>
<dbReference type="EMBL" id="OIVN01006356">
    <property type="protein sequence ID" value="SPD31336.1"/>
    <property type="molecule type" value="Genomic_DNA"/>
</dbReference>
<dbReference type="InterPro" id="IPR027417">
    <property type="entry name" value="P-loop_NTPase"/>
</dbReference>
<gene>
    <name evidence="1" type="ORF">FSB_LOCUS59218</name>
</gene>